<reference evidence="3 4" key="1">
    <citation type="submission" date="2012-02" db="EMBL/GenBank/DDBJ databases">
        <title>The Genome Sequence of Parabacteroides johnsonii CL02T12C29.</title>
        <authorList>
            <consortium name="The Broad Institute Genome Sequencing Platform"/>
            <person name="Earl A."/>
            <person name="Ward D."/>
            <person name="Feldgarden M."/>
            <person name="Gevers D."/>
            <person name="Zitomersky N.L."/>
            <person name="Coyne M.J."/>
            <person name="Comstock L.E."/>
            <person name="Young S.K."/>
            <person name="Zeng Q."/>
            <person name="Gargeya S."/>
            <person name="Fitzgerald M."/>
            <person name="Haas B."/>
            <person name="Abouelleil A."/>
            <person name="Alvarado L."/>
            <person name="Arachchi H.M."/>
            <person name="Berlin A."/>
            <person name="Chapman S.B."/>
            <person name="Gearin G."/>
            <person name="Goldberg J."/>
            <person name="Griggs A."/>
            <person name="Gujja S."/>
            <person name="Hansen M."/>
            <person name="Heiman D."/>
            <person name="Howarth C."/>
            <person name="Larimer J."/>
            <person name="Lui A."/>
            <person name="MacDonald P.J.P."/>
            <person name="McCowen C."/>
            <person name="Montmayeur A."/>
            <person name="Murphy C."/>
            <person name="Neiman D."/>
            <person name="Pearson M."/>
            <person name="Priest M."/>
            <person name="Roberts A."/>
            <person name="Saif S."/>
            <person name="Shea T."/>
            <person name="Sisk P."/>
            <person name="Stolte C."/>
            <person name="Sykes S."/>
            <person name="Wortman J."/>
            <person name="Nusbaum C."/>
            <person name="Birren B."/>
        </authorList>
    </citation>
    <scope>NUCLEOTIDE SEQUENCE [LARGE SCALE GENOMIC DNA]</scope>
    <source>
        <strain evidence="3 4">CL02T12C29</strain>
    </source>
</reference>
<evidence type="ECO:0000313" key="4">
    <source>
        <dbReference type="Proteomes" id="UP000001218"/>
    </source>
</evidence>
<keyword evidence="1" id="KW-0732">Signal</keyword>
<dbReference type="RefSeq" id="WP_008156979.1">
    <property type="nucleotide sequence ID" value="NZ_JH976466.1"/>
</dbReference>
<dbReference type="AlphaFoldDB" id="K5Z0X1"/>
<dbReference type="Proteomes" id="UP000001218">
    <property type="component" value="Unassembled WGS sequence"/>
</dbReference>
<name>K5Z0X1_9BACT</name>
<evidence type="ECO:0000259" key="2">
    <source>
        <dbReference type="Pfam" id="PF19910"/>
    </source>
</evidence>
<dbReference type="Pfam" id="PF19910">
    <property type="entry name" value="DUF6383"/>
    <property type="match status" value="1"/>
</dbReference>
<evidence type="ECO:0000313" key="3">
    <source>
        <dbReference type="EMBL" id="EKN09164.1"/>
    </source>
</evidence>
<dbReference type="PATRIC" id="fig|999419.3.peg.2451"/>
<organism evidence="3 4">
    <name type="scientific">Parabacteroides johnsonii CL02T12C29</name>
    <dbReference type="NCBI Taxonomy" id="999419"/>
    <lineage>
        <taxon>Bacteria</taxon>
        <taxon>Pseudomonadati</taxon>
        <taxon>Bacteroidota</taxon>
        <taxon>Bacteroidia</taxon>
        <taxon>Bacteroidales</taxon>
        <taxon>Tannerellaceae</taxon>
        <taxon>Parabacteroides</taxon>
    </lineage>
</organism>
<proteinExistence type="predicted"/>
<accession>K5Z0X1</accession>
<comment type="caution">
    <text evidence="3">The sequence shown here is derived from an EMBL/GenBank/DDBJ whole genome shotgun (WGS) entry which is preliminary data.</text>
</comment>
<dbReference type="OrthoDB" id="1099096at2"/>
<dbReference type="InterPro" id="IPR045963">
    <property type="entry name" value="DUF6383"/>
</dbReference>
<evidence type="ECO:0000256" key="1">
    <source>
        <dbReference type="SAM" id="SignalP"/>
    </source>
</evidence>
<feature type="signal peptide" evidence="1">
    <location>
        <begin position="1"/>
        <end position="20"/>
    </location>
</feature>
<gene>
    <name evidence="3" type="ORF">HMPREF1077_02381</name>
</gene>
<dbReference type="EMBL" id="AGZP01000019">
    <property type="protein sequence ID" value="EKN09164.1"/>
    <property type="molecule type" value="Genomic_DNA"/>
</dbReference>
<protein>
    <recommendedName>
        <fullName evidence="2">DUF6383 domain-containing protein</fullName>
    </recommendedName>
</protein>
<feature type="domain" description="DUF6383" evidence="2">
    <location>
        <begin position="767"/>
        <end position="840"/>
    </location>
</feature>
<dbReference type="HOGENOM" id="CLU_328684_0_0_10"/>
<sequence>MNKKFTSLAVALMVAGTLSAETISIPKLETTEDYCYLKMKNLALSLHGSKADSVIMKAVDEENLTKAQLDSALWQIVDKQIVNGVATYQIRNKATNAYLAFAPKDEPTPVLDFSAKGINRWQMDGNKLKGYYPGTTDYLVIGVGNDGQFAMKKGGVGTEVSFETPKINFPLNAESLGNGFTVFQLVFGDKYEGNIFEGKELIAKDVDADKGYVTLQIKGDEVFSDGKSKLLGVDTTKVTITNANDVFGANFKADSTYKALAGVHTVGNANFQQFKFTIDLKNDSIAMYVKAAPNVNGESLSEVVGDVRVVYAQTGNKKVLTVSRVGTDGTIEQGALPLITSRQGTPTTLPDGDGVYYLKSASKDVEGGKYYVAYKDHEGVFFGGDSVPVLTHPRGQWIVKENNGKYTIVDRESNTALVQNKQIFEVSGMEGAYLIDQDTISVKQVGVDLKDKFIGSFAPTEQDLVDKGYYMNFFLSTPGVSELYMYTNDSILKGSAVDMNLFKLYPVDTTVVAGAKLLGDEISEITYEVGGYFVDGKIAKNGEKGLKFSTSADALRFRFRINPAGLTQYAMMTEEGKYVGIDIHSSNLQLTDQRTEVNFAPEDAPEYASFEAGHKRISVDGNSLVMNPLNRFAQMKAEGSEITKAVYEKDNFSLWVEPDTVVAGKQLYFISSVVDGTRYYLSFKDTTVNGISAEAYKNAMFLPDTIKTVKDSPALFAFKVNEHGGYILENQQQLKGGDYPYVGISGNSVVLERFASVAFEVQTASAPTANEEMNVSEIKVISNDGQVIVTNASGKMITLSNILGQTIGVRRANSEYFSMPATSGIVLVTVEGDTTYKVIVK</sequence>
<feature type="chain" id="PRO_5003887598" description="DUF6383 domain-containing protein" evidence="1">
    <location>
        <begin position="21"/>
        <end position="841"/>
    </location>
</feature>